<evidence type="ECO:0000313" key="1">
    <source>
        <dbReference type="EMBL" id="KAI8029423.1"/>
    </source>
</evidence>
<reference evidence="1 2" key="1">
    <citation type="journal article" date="2022" name="Plant J.">
        <title>Chromosome-level genome of Camellia lanceoleosa provides a valuable resource for understanding genome evolution and self-incompatibility.</title>
        <authorList>
            <person name="Gong W."/>
            <person name="Xiao S."/>
            <person name="Wang L."/>
            <person name="Liao Z."/>
            <person name="Chang Y."/>
            <person name="Mo W."/>
            <person name="Hu G."/>
            <person name="Li W."/>
            <person name="Zhao G."/>
            <person name="Zhu H."/>
            <person name="Hu X."/>
            <person name="Ji K."/>
            <person name="Xiang X."/>
            <person name="Song Q."/>
            <person name="Yuan D."/>
            <person name="Jin S."/>
            <person name="Zhang L."/>
        </authorList>
    </citation>
    <scope>NUCLEOTIDE SEQUENCE [LARGE SCALE GENOMIC DNA]</scope>
    <source>
        <strain evidence="1">SQ_2022a</strain>
    </source>
</reference>
<comment type="caution">
    <text evidence="1">The sequence shown here is derived from an EMBL/GenBank/DDBJ whole genome shotgun (WGS) entry which is preliminary data.</text>
</comment>
<accession>A0ACC0IWB2</accession>
<organism evidence="1 2">
    <name type="scientific">Camellia lanceoleosa</name>
    <dbReference type="NCBI Taxonomy" id="1840588"/>
    <lineage>
        <taxon>Eukaryota</taxon>
        <taxon>Viridiplantae</taxon>
        <taxon>Streptophyta</taxon>
        <taxon>Embryophyta</taxon>
        <taxon>Tracheophyta</taxon>
        <taxon>Spermatophyta</taxon>
        <taxon>Magnoliopsida</taxon>
        <taxon>eudicotyledons</taxon>
        <taxon>Gunneridae</taxon>
        <taxon>Pentapetalae</taxon>
        <taxon>asterids</taxon>
        <taxon>Ericales</taxon>
        <taxon>Theaceae</taxon>
        <taxon>Camellia</taxon>
    </lineage>
</organism>
<name>A0ACC0IWB2_9ERIC</name>
<gene>
    <name evidence="1" type="ORF">LOK49_LG01G03421</name>
</gene>
<keyword evidence="2" id="KW-1185">Reference proteome</keyword>
<protein>
    <submittedName>
        <fullName evidence="1">LysM domain receptor-like kinase 4</fullName>
    </submittedName>
</protein>
<dbReference type="EMBL" id="CM045758">
    <property type="protein sequence ID" value="KAI8029423.1"/>
    <property type="molecule type" value="Genomic_DNA"/>
</dbReference>
<dbReference type="Proteomes" id="UP001060215">
    <property type="component" value="Chromosome 1"/>
</dbReference>
<proteinExistence type="predicted"/>
<evidence type="ECO:0000313" key="2">
    <source>
        <dbReference type="Proteomes" id="UP001060215"/>
    </source>
</evidence>
<sequence length="771" mass="85703">MEMAMTQLATVVAHAVSSSPEDVIESSGSRGRTAFQWGGTISALFLLIMNRIGRRSSMQYTLLVVYLVISFPTVLFKILRGQFGCWVALLAVAANLSFPDIFPVSRFLLFVITPDWVADGLRDSIVGGVFSLIVAILLVVMEIRGIGGFANWECNLHCCGYCLGNAAIDCNNTDETGPSPAFLYSCNSERRSCHTFLIFRSQTPYVSVAAISNLTSSDPLELASINNVSTSALFPPDKEVIVPVNCSCSGWYYQANASYVTPSIYDTYFIIANDTYQGLSTCNSLMRENVYGELDLGVRGLRLQVPLRCACPTRNQTLNGTNFLLTYLITWGDTVLDVSKRFNVSARSVAYANGFTEEDPTIYPFTTILIPLPTPPLSSQTIIHDPPAIPPPPPPITRNRKSKKGLFVGIATGLSVMVLLFFVLFVGFLQHNRNKVHVVAWKDREGKKRKKVLTKDVLVGIARVEQVLKVYKFKELEVATENFSHENRLSDSVYRGLLHGKVYAIKKMSTDVSKEVKILNKINHANLVGLYGACEHHGVFYLLYEFMENGSLKDWLHKSSSPELQSWSRRIQIALDVANGLHYLHNFTDPAYMHKDINSSNVLLSRYLKAKIANFRLARSAEQGEHSNSSTMCALRTRGHMAPEYLEAGMVTPMMDVYAFGVVLLELITGREAVFEQDGEEVLLSETVVSIMDGGNSGPEFGNLIDPRLQVKHPLGYFIDQSELTLRMMQLSVACLAREPESRLSMTEVVSTLTRIQLDADKWEYVSLSGS</sequence>